<feature type="transmembrane region" description="Helical" evidence="7">
    <location>
        <begin position="125"/>
        <end position="144"/>
    </location>
</feature>
<keyword evidence="2 7" id="KW-0813">Transport</keyword>
<dbReference type="GO" id="GO:0005886">
    <property type="term" value="C:plasma membrane"/>
    <property type="evidence" value="ECO:0007669"/>
    <property type="project" value="UniProtKB-SubCell"/>
</dbReference>
<name>A0AAU0MHU8_9MICO</name>
<dbReference type="InterPro" id="IPR000515">
    <property type="entry name" value="MetI-like"/>
</dbReference>
<evidence type="ECO:0000256" key="4">
    <source>
        <dbReference type="ARBA" id="ARBA00022692"/>
    </source>
</evidence>
<evidence type="ECO:0000256" key="5">
    <source>
        <dbReference type="ARBA" id="ARBA00022989"/>
    </source>
</evidence>
<evidence type="ECO:0000256" key="6">
    <source>
        <dbReference type="ARBA" id="ARBA00023136"/>
    </source>
</evidence>
<sequence>MSWRGLRDKWALFVGPVVILLAWEILSRTGVIRATFFPPPTEIIARSVIIFEPDSGLGGDIIATVLRVLVTIVLAVILGVGVGIAITASQWMDRGAHTILAFLYPIPGVLFFPFLTFLLGRTEMAIILTALVTPLIVMILYTVAGVRSIDRTLLEVADNYGSRGAKRFFGILVPGSLPSIVTGIRVSLGFTLIAVIAIEMVGAPNGLGQFLWSNWQILRVTDMYVALLIIAVIGLISSVGFDAVADRLLPWRRDVRGAQI</sequence>
<dbReference type="Pfam" id="PF00528">
    <property type="entry name" value="BPD_transp_1"/>
    <property type="match status" value="1"/>
</dbReference>
<protein>
    <submittedName>
        <fullName evidence="9">ABC transporter permease</fullName>
    </submittedName>
</protein>
<reference evidence="9 10" key="1">
    <citation type="submission" date="2023-10" db="EMBL/GenBank/DDBJ databases">
        <title>Y20.</title>
        <authorList>
            <person name="Zhang G."/>
            <person name="Ding Y."/>
        </authorList>
    </citation>
    <scope>NUCLEOTIDE SEQUENCE [LARGE SCALE GENOMIC DNA]</scope>
    <source>
        <strain evidence="9 10">Y20</strain>
    </source>
</reference>
<dbReference type="AlphaFoldDB" id="A0AAU0MHU8"/>
<dbReference type="InterPro" id="IPR035906">
    <property type="entry name" value="MetI-like_sf"/>
</dbReference>
<dbReference type="SUPFAM" id="SSF161098">
    <property type="entry name" value="MetI-like"/>
    <property type="match status" value="1"/>
</dbReference>
<evidence type="ECO:0000256" key="1">
    <source>
        <dbReference type="ARBA" id="ARBA00004651"/>
    </source>
</evidence>
<feature type="transmembrane region" description="Helical" evidence="7">
    <location>
        <begin position="98"/>
        <end position="119"/>
    </location>
</feature>
<keyword evidence="10" id="KW-1185">Reference proteome</keyword>
<keyword evidence="4 7" id="KW-0812">Transmembrane</keyword>
<evidence type="ECO:0000259" key="8">
    <source>
        <dbReference type="PROSITE" id="PS50928"/>
    </source>
</evidence>
<dbReference type="Gene3D" id="1.10.3720.10">
    <property type="entry name" value="MetI-like"/>
    <property type="match status" value="1"/>
</dbReference>
<evidence type="ECO:0000256" key="3">
    <source>
        <dbReference type="ARBA" id="ARBA00022475"/>
    </source>
</evidence>
<dbReference type="Proteomes" id="UP001329313">
    <property type="component" value="Chromosome"/>
</dbReference>
<evidence type="ECO:0000256" key="7">
    <source>
        <dbReference type="RuleBase" id="RU363032"/>
    </source>
</evidence>
<dbReference type="PANTHER" id="PTHR30151:SF0">
    <property type="entry name" value="ABC TRANSPORTER PERMEASE PROTEIN MJ0413-RELATED"/>
    <property type="match status" value="1"/>
</dbReference>
<dbReference type="PROSITE" id="PS50928">
    <property type="entry name" value="ABC_TM1"/>
    <property type="match status" value="1"/>
</dbReference>
<feature type="transmembrane region" description="Helical" evidence="7">
    <location>
        <begin position="223"/>
        <end position="244"/>
    </location>
</feature>
<accession>A0AAU0MHU8</accession>
<keyword evidence="6 7" id="KW-0472">Membrane</keyword>
<dbReference type="CDD" id="cd06261">
    <property type="entry name" value="TM_PBP2"/>
    <property type="match status" value="1"/>
</dbReference>
<comment type="similarity">
    <text evidence="7">Belongs to the binding-protein-dependent transport system permease family.</text>
</comment>
<keyword evidence="3" id="KW-1003">Cell membrane</keyword>
<organism evidence="9 10">
    <name type="scientific">Microbacterium limosum</name>
    <dbReference type="NCBI Taxonomy" id="3079935"/>
    <lineage>
        <taxon>Bacteria</taxon>
        <taxon>Bacillati</taxon>
        <taxon>Actinomycetota</taxon>
        <taxon>Actinomycetes</taxon>
        <taxon>Micrococcales</taxon>
        <taxon>Microbacteriaceae</taxon>
        <taxon>Microbacterium</taxon>
    </lineage>
</organism>
<feature type="transmembrane region" description="Helical" evidence="7">
    <location>
        <begin position="186"/>
        <end position="203"/>
    </location>
</feature>
<evidence type="ECO:0000256" key="2">
    <source>
        <dbReference type="ARBA" id="ARBA00022448"/>
    </source>
</evidence>
<proteinExistence type="inferred from homology"/>
<feature type="transmembrane region" description="Helical" evidence="7">
    <location>
        <begin position="61"/>
        <end position="86"/>
    </location>
</feature>
<gene>
    <name evidence="9" type="ORF">RYJ27_02520</name>
</gene>
<dbReference type="KEGG" id="mliy:RYJ27_02520"/>
<keyword evidence="5 7" id="KW-1133">Transmembrane helix</keyword>
<dbReference type="EMBL" id="CP137080">
    <property type="protein sequence ID" value="WOQ70116.1"/>
    <property type="molecule type" value="Genomic_DNA"/>
</dbReference>
<dbReference type="RefSeq" id="WP_330171206.1">
    <property type="nucleotide sequence ID" value="NZ_CP137080.1"/>
</dbReference>
<dbReference type="PANTHER" id="PTHR30151">
    <property type="entry name" value="ALKANE SULFONATE ABC TRANSPORTER-RELATED, MEMBRANE SUBUNIT"/>
    <property type="match status" value="1"/>
</dbReference>
<dbReference type="GO" id="GO:0055085">
    <property type="term" value="P:transmembrane transport"/>
    <property type="evidence" value="ECO:0007669"/>
    <property type="project" value="InterPro"/>
</dbReference>
<evidence type="ECO:0000313" key="10">
    <source>
        <dbReference type="Proteomes" id="UP001329313"/>
    </source>
</evidence>
<comment type="subcellular location">
    <subcellularLocation>
        <location evidence="1 7">Cell membrane</location>
        <topology evidence="1 7">Multi-pass membrane protein</topology>
    </subcellularLocation>
</comment>
<feature type="domain" description="ABC transmembrane type-1" evidence="8">
    <location>
        <begin position="61"/>
        <end position="245"/>
    </location>
</feature>
<evidence type="ECO:0000313" key="9">
    <source>
        <dbReference type="EMBL" id="WOQ70116.1"/>
    </source>
</evidence>